<dbReference type="PANTHER" id="PTHR46250">
    <property type="entry name" value="MYB/SANT-LIKE DNA-BINDING DOMAIN PROTEIN-RELATED"/>
    <property type="match status" value="1"/>
</dbReference>
<evidence type="ECO:0000313" key="1">
    <source>
        <dbReference type="EMBL" id="KHG00799.1"/>
    </source>
</evidence>
<protein>
    <submittedName>
        <fullName evidence="1">Post-translational flagellin modification B</fullName>
    </submittedName>
</protein>
<gene>
    <name evidence="1" type="ORF">F383_21025</name>
</gene>
<reference evidence="2" key="1">
    <citation type="submission" date="2014-09" db="EMBL/GenBank/DDBJ databases">
        <authorList>
            <person name="Mudge J."/>
            <person name="Ramaraj T."/>
            <person name="Lindquist I.E."/>
            <person name="Bharti A.K."/>
            <person name="Sundararajan A."/>
            <person name="Cameron C.T."/>
            <person name="Woodward J.E."/>
            <person name="May G.D."/>
            <person name="Brubaker C."/>
            <person name="Broadhvest J."/>
            <person name="Wilkins T.A."/>
        </authorList>
    </citation>
    <scope>NUCLEOTIDE SEQUENCE</scope>
    <source>
        <strain evidence="2">cv. AKA8401</strain>
    </source>
</reference>
<sequence length="56" mass="6646">MLKTKPNLKSRIRILKRDWIIVNDMLNGKNNSVFGWDEHRQLIVTKYAVLNSYINS</sequence>
<dbReference type="EMBL" id="JRRC01151234">
    <property type="protein sequence ID" value="KHG00799.1"/>
    <property type="molecule type" value="Genomic_DNA"/>
</dbReference>
<comment type="caution">
    <text evidence="1">The sequence shown here is derived from an EMBL/GenBank/DDBJ whole genome shotgun (WGS) entry which is preliminary data.</text>
</comment>
<dbReference type="AlphaFoldDB" id="A0A0B0MMW9"/>
<evidence type="ECO:0000313" key="2">
    <source>
        <dbReference type="Proteomes" id="UP000032142"/>
    </source>
</evidence>
<organism evidence="1 2">
    <name type="scientific">Gossypium arboreum</name>
    <name type="common">Tree cotton</name>
    <name type="synonym">Gossypium nanking</name>
    <dbReference type="NCBI Taxonomy" id="29729"/>
    <lineage>
        <taxon>Eukaryota</taxon>
        <taxon>Viridiplantae</taxon>
        <taxon>Streptophyta</taxon>
        <taxon>Embryophyta</taxon>
        <taxon>Tracheophyta</taxon>
        <taxon>Spermatophyta</taxon>
        <taxon>Magnoliopsida</taxon>
        <taxon>eudicotyledons</taxon>
        <taxon>Gunneridae</taxon>
        <taxon>Pentapetalae</taxon>
        <taxon>rosids</taxon>
        <taxon>malvids</taxon>
        <taxon>Malvales</taxon>
        <taxon>Malvaceae</taxon>
        <taxon>Malvoideae</taxon>
        <taxon>Gossypium</taxon>
    </lineage>
</organism>
<keyword evidence="1" id="KW-0282">Flagellum</keyword>
<name>A0A0B0MMW9_GOSAR</name>
<keyword evidence="2" id="KW-1185">Reference proteome</keyword>
<dbReference type="Proteomes" id="UP000032142">
    <property type="component" value="Unassembled WGS sequence"/>
</dbReference>
<keyword evidence="1" id="KW-0969">Cilium</keyword>
<dbReference type="PANTHER" id="PTHR46250:SF17">
    <property type="entry name" value="MYB_SANT-LIKE DOMAIN-CONTAINING PROTEIN"/>
    <property type="match status" value="1"/>
</dbReference>
<keyword evidence="1" id="KW-0966">Cell projection</keyword>
<accession>A0A0B0MMW9</accession>
<proteinExistence type="predicted"/>